<feature type="compositionally biased region" description="Basic and acidic residues" evidence="1">
    <location>
        <begin position="93"/>
        <end position="108"/>
    </location>
</feature>
<dbReference type="PANTHER" id="PTHR34112">
    <property type="entry name" value="C-JUN-AMINO-TERMINAL KINASE-INTERACTING PROTEIN"/>
    <property type="match status" value="1"/>
</dbReference>
<dbReference type="EMBL" id="JAUIZM010000010">
    <property type="protein sequence ID" value="KAK1361628.1"/>
    <property type="molecule type" value="Genomic_DNA"/>
</dbReference>
<organism evidence="2 3">
    <name type="scientific">Heracleum sosnowskyi</name>
    <dbReference type="NCBI Taxonomy" id="360622"/>
    <lineage>
        <taxon>Eukaryota</taxon>
        <taxon>Viridiplantae</taxon>
        <taxon>Streptophyta</taxon>
        <taxon>Embryophyta</taxon>
        <taxon>Tracheophyta</taxon>
        <taxon>Spermatophyta</taxon>
        <taxon>Magnoliopsida</taxon>
        <taxon>eudicotyledons</taxon>
        <taxon>Gunneridae</taxon>
        <taxon>Pentapetalae</taxon>
        <taxon>asterids</taxon>
        <taxon>campanulids</taxon>
        <taxon>Apiales</taxon>
        <taxon>Apiaceae</taxon>
        <taxon>Apioideae</taxon>
        <taxon>apioid superclade</taxon>
        <taxon>Tordylieae</taxon>
        <taxon>Tordyliinae</taxon>
        <taxon>Heracleum</taxon>
    </lineage>
</organism>
<sequence>MERIEPALVPEWLRCSGSVTGGGSTAHHFASSSDVSSSTLSVRNKAFRSINDKDSPRSSFLDRSGSSNSRRSSSSNGSSKHPYSSFTRSHRDKTRDREKERPSIKDLWDPDPLASILGGRVENTLRRSQSMVSRKPGEALPRRVTEHQNGGGSSRSSDNGVLSGSNTVRGVQKVAFEKDFPSLGAEEKQVVSDVGRVTSPVFSTAVQSLPIGSSGLIGGEGWTSALVEVPALTGNSITGTVSCQQSSVATPVSGVSSSMGGLNMAETLSQAPLRVRTSTQLPDKTQRLEELAIKQSRQLIPMRPSTPKPLVVNSSEKLKQQPKTTVRTNETIGAVKIGQQAFQSQSNQSLRAGQSKSDVPKTSHGGKFLVLKPVWENGVASTARDGSSIARVPTSQVPVAPVAPAPPLLNPNHATIERKTSNLTPKSIAEKKASLAQAQSRNDFFNLMRKKNSLNASGITPDSGPTTENSGVIKEAGSSPESPRVITENGNKITSNGDSLEGHGFMSNVEKTSCLDEAIYPDEEEAAFLRSLGWEESSGEDEGLTEEEINAFYQEYMKLMPSLKICRGVQIKTAVLSESYGSK</sequence>
<feature type="region of interest" description="Disordered" evidence="1">
    <location>
        <begin position="345"/>
        <end position="364"/>
    </location>
</feature>
<feature type="region of interest" description="Disordered" evidence="1">
    <location>
        <begin position="47"/>
        <end position="165"/>
    </location>
</feature>
<feature type="compositionally biased region" description="Low complexity" evidence="1">
    <location>
        <begin position="63"/>
        <end position="79"/>
    </location>
</feature>
<dbReference type="PANTHER" id="PTHR34112:SF13">
    <property type="entry name" value="OS04G0448200 PROTEIN"/>
    <property type="match status" value="1"/>
</dbReference>
<evidence type="ECO:0000256" key="1">
    <source>
        <dbReference type="SAM" id="MobiDB-lite"/>
    </source>
</evidence>
<evidence type="ECO:0000313" key="3">
    <source>
        <dbReference type="Proteomes" id="UP001237642"/>
    </source>
</evidence>
<keyword evidence="3" id="KW-1185">Reference proteome</keyword>
<accession>A0AAD8H7S7</accession>
<dbReference type="Proteomes" id="UP001237642">
    <property type="component" value="Unassembled WGS sequence"/>
</dbReference>
<name>A0AAD8H7S7_9APIA</name>
<feature type="compositionally biased region" description="Basic and acidic residues" evidence="1">
    <location>
        <begin position="135"/>
        <end position="146"/>
    </location>
</feature>
<reference evidence="2" key="2">
    <citation type="submission" date="2023-05" db="EMBL/GenBank/DDBJ databases">
        <authorList>
            <person name="Schelkunov M.I."/>
        </authorList>
    </citation>
    <scope>NUCLEOTIDE SEQUENCE</scope>
    <source>
        <strain evidence="2">Hsosn_3</strain>
        <tissue evidence="2">Leaf</tissue>
    </source>
</reference>
<dbReference type="AlphaFoldDB" id="A0AAD8H7S7"/>
<feature type="compositionally biased region" description="Polar residues" evidence="1">
    <location>
        <begin position="454"/>
        <end position="470"/>
    </location>
</feature>
<protein>
    <submittedName>
        <fullName evidence="2">Mediator of RNA polymerase II transcription</fullName>
    </submittedName>
</protein>
<gene>
    <name evidence="2" type="ORF">POM88_046102</name>
</gene>
<comment type="caution">
    <text evidence="2">The sequence shown here is derived from an EMBL/GenBank/DDBJ whole genome shotgun (WGS) entry which is preliminary data.</text>
</comment>
<reference evidence="2" key="1">
    <citation type="submission" date="2023-02" db="EMBL/GenBank/DDBJ databases">
        <title>Genome of toxic invasive species Heracleum sosnowskyi carries increased number of genes despite the absence of recent whole-genome duplications.</title>
        <authorList>
            <person name="Schelkunov M."/>
            <person name="Shtratnikova V."/>
            <person name="Makarenko M."/>
            <person name="Klepikova A."/>
            <person name="Omelchenko D."/>
            <person name="Novikova G."/>
            <person name="Obukhova E."/>
            <person name="Bogdanov V."/>
            <person name="Penin A."/>
            <person name="Logacheva M."/>
        </authorList>
    </citation>
    <scope>NUCLEOTIDE SEQUENCE</scope>
    <source>
        <strain evidence="2">Hsosn_3</strain>
        <tissue evidence="2">Leaf</tissue>
    </source>
</reference>
<evidence type="ECO:0000313" key="2">
    <source>
        <dbReference type="EMBL" id="KAK1361628.1"/>
    </source>
</evidence>
<feature type="compositionally biased region" description="Polar residues" evidence="1">
    <location>
        <begin position="345"/>
        <end position="357"/>
    </location>
</feature>
<feature type="compositionally biased region" description="Polar residues" evidence="1">
    <location>
        <begin position="488"/>
        <end position="498"/>
    </location>
</feature>
<proteinExistence type="predicted"/>
<feature type="region of interest" description="Disordered" evidence="1">
    <location>
        <begin position="454"/>
        <end position="501"/>
    </location>
</feature>